<evidence type="ECO:0000313" key="3">
    <source>
        <dbReference type="Proteomes" id="UP001144673"/>
    </source>
</evidence>
<protein>
    <submittedName>
        <fullName evidence="2">Uncharacterized protein</fullName>
    </submittedName>
</protein>
<reference evidence="2" key="1">
    <citation type="journal article" date="2023" name="Access Microbiol">
        <title>De-novo genome assembly for Akanthomyces muscarius, a biocontrol agent of insect agricultural pests.</title>
        <authorList>
            <person name="Erdos Z."/>
            <person name="Studholme D.J."/>
            <person name="Raymond B."/>
            <person name="Sharma M."/>
        </authorList>
    </citation>
    <scope>NUCLEOTIDE SEQUENCE</scope>
    <source>
        <strain evidence="2">Ve6</strain>
    </source>
</reference>
<keyword evidence="3" id="KW-1185">Reference proteome</keyword>
<evidence type="ECO:0000313" key="2">
    <source>
        <dbReference type="EMBL" id="KAJ4144453.1"/>
    </source>
</evidence>
<evidence type="ECO:0000256" key="1">
    <source>
        <dbReference type="SAM" id="Phobius"/>
    </source>
</evidence>
<keyword evidence="1" id="KW-0472">Membrane</keyword>
<feature type="transmembrane region" description="Helical" evidence="1">
    <location>
        <begin position="278"/>
        <end position="299"/>
    </location>
</feature>
<name>A0A9W8Q1W0_AKAMU</name>
<dbReference type="AlphaFoldDB" id="A0A9W8Q1W0"/>
<keyword evidence="1" id="KW-0812">Transmembrane</keyword>
<gene>
    <name evidence="2" type="ORF">LMH87_003335</name>
</gene>
<dbReference type="Proteomes" id="UP001144673">
    <property type="component" value="Chromosome 2"/>
</dbReference>
<organism evidence="2 3">
    <name type="scientific">Akanthomyces muscarius</name>
    <name type="common">Entomopathogenic fungus</name>
    <name type="synonym">Lecanicillium muscarium</name>
    <dbReference type="NCBI Taxonomy" id="2231603"/>
    <lineage>
        <taxon>Eukaryota</taxon>
        <taxon>Fungi</taxon>
        <taxon>Dikarya</taxon>
        <taxon>Ascomycota</taxon>
        <taxon>Pezizomycotina</taxon>
        <taxon>Sordariomycetes</taxon>
        <taxon>Hypocreomycetidae</taxon>
        <taxon>Hypocreales</taxon>
        <taxon>Cordycipitaceae</taxon>
        <taxon>Akanthomyces</taxon>
    </lineage>
</organism>
<feature type="transmembrane region" description="Helical" evidence="1">
    <location>
        <begin position="37"/>
        <end position="55"/>
    </location>
</feature>
<accession>A0A9W8Q1W0</accession>
<feature type="transmembrane region" description="Helical" evidence="1">
    <location>
        <begin position="75"/>
        <end position="95"/>
    </location>
</feature>
<dbReference type="KEGG" id="amus:LMH87_003335"/>
<keyword evidence="1" id="KW-1133">Transmembrane helix</keyword>
<sequence>MFSFQVFPDRIGHKLQWPKNTDYINYKVRPPLFWPEIIFWFAFFIGWQFAIRVILHHLGFQCVTTAEGGPNAVEVIVQSIISRFSLLPAAVIFLLSGQGFTRVQTTRQEMARIRVASLEIAHTLIKFTNPPLDAQSADDLPLLVYEFLSLLTVYPVTLVQEFRGNFTRGSVLCNCERHARFVRDSRRGHTGIVWAPGTGHDSTGTGPGPGGKQINSDLANIIRDRLDMIASASQECAVYAAPDVVPRCMLCLAVICSMIVILALPIHTCAWTDGSLPVAHQVVPMALVTMTCAGAMIIIREMWSFWNPVGRAMNSFSWTLGIAAGMDLMVNDFYVRGRPDREHGFELAGEV</sequence>
<proteinExistence type="predicted"/>
<comment type="caution">
    <text evidence="2">The sequence shown here is derived from an EMBL/GenBank/DDBJ whole genome shotgun (WGS) entry which is preliminary data.</text>
</comment>
<dbReference type="EMBL" id="JAJHUN010000011">
    <property type="protein sequence ID" value="KAJ4144453.1"/>
    <property type="molecule type" value="Genomic_DNA"/>
</dbReference>
<dbReference type="GeneID" id="80890494"/>
<feature type="transmembrane region" description="Helical" evidence="1">
    <location>
        <begin position="248"/>
        <end position="266"/>
    </location>
</feature>
<dbReference type="RefSeq" id="XP_056048123.1">
    <property type="nucleotide sequence ID" value="XM_056204817.1"/>
</dbReference>